<keyword evidence="2" id="KW-1185">Reference proteome</keyword>
<reference evidence="1 2" key="1">
    <citation type="submission" date="2019-11" db="EMBL/GenBank/DDBJ databases">
        <authorList>
            <person name="Zheng R.K."/>
            <person name="Sun C.M."/>
        </authorList>
    </citation>
    <scope>NUCLEOTIDE SEQUENCE [LARGE SCALE GENOMIC DNA]</scope>
    <source>
        <strain evidence="1 2">SRB007</strain>
    </source>
</reference>
<dbReference type="InterPro" id="IPR012440">
    <property type="entry name" value="DUF1641"/>
</dbReference>
<name>A0A6I6JAI6_9BACT</name>
<dbReference type="KEGG" id="psel:GM415_06455"/>
<evidence type="ECO:0000313" key="2">
    <source>
        <dbReference type="Proteomes" id="UP000428328"/>
    </source>
</evidence>
<evidence type="ECO:0000313" key="1">
    <source>
        <dbReference type="EMBL" id="QGY39776.1"/>
    </source>
</evidence>
<proteinExistence type="predicted"/>
<organism evidence="1 2">
    <name type="scientific">Pseudodesulfovibrio cashew</name>
    <dbReference type="NCBI Taxonomy" id="2678688"/>
    <lineage>
        <taxon>Bacteria</taxon>
        <taxon>Pseudomonadati</taxon>
        <taxon>Thermodesulfobacteriota</taxon>
        <taxon>Desulfovibrionia</taxon>
        <taxon>Desulfovibrionales</taxon>
        <taxon>Desulfovibrionaceae</taxon>
    </lineage>
</organism>
<dbReference type="EMBL" id="CP046400">
    <property type="protein sequence ID" value="QGY39776.1"/>
    <property type="molecule type" value="Genomic_DNA"/>
</dbReference>
<dbReference type="Pfam" id="PF07849">
    <property type="entry name" value="DUF1641"/>
    <property type="match status" value="1"/>
</dbReference>
<accession>A0A6I6JAI6</accession>
<dbReference type="RefSeq" id="WP_158947001.1">
    <property type="nucleotide sequence ID" value="NZ_CP046400.1"/>
</dbReference>
<gene>
    <name evidence="1" type="ORF">GM415_06455</name>
</gene>
<dbReference type="AlphaFoldDB" id="A0A6I6JAI6"/>
<protein>
    <submittedName>
        <fullName evidence="1">DUF1641 domain-containing protein</fullName>
    </submittedName>
</protein>
<sequence>MKREDEILERLDRLEALMTPLAESARTMSEFKEELAPRVNELVRHVIVELAEIDSDFQLSDLTRLGKDMLRNIRNIDFALNQMKNLIDFVQTAEPLMKITVPHYINRLDELEQKGVFALLRTGLATLEKLAETYSPEEIEEICATLVKLTGVLRKLGSPEAAGFVEHMASLPGRVDLSRAEAVGAMDLFRAMGDEEVRKGLGVLMQLTKAMAPA</sequence>
<dbReference type="Proteomes" id="UP000428328">
    <property type="component" value="Chromosome"/>
</dbReference>